<evidence type="ECO:0000313" key="6">
    <source>
        <dbReference type="EMBL" id="BAZ01770.1"/>
    </source>
</evidence>
<dbReference type="GO" id="GO:0005886">
    <property type="term" value="C:plasma membrane"/>
    <property type="evidence" value="ECO:0007669"/>
    <property type="project" value="UniProtKB-SubCell"/>
</dbReference>
<dbReference type="RefSeq" id="WP_096581546.1">
    <property type="nucleotide sequence ID" value="NZ_CAWNJS010000001.1"/>
</dbReference>
<dbReference type="GO" id="GO:0022857">
    <property type="term" value="F:transmembrane transporter activity"/>
    <property type="evidence" value="ECO:0007669"/>
    <property type="project" value="UniProtKB-ARBA"/>
</dbReference>
<evidence type="ECO:0000256" key="4">
    <source>
        <dbReference type="ARBA" id="ARBA00022840"/>
    </source>
</evidence>
<dbReference type="InterPro" id="IPR015856">
    <property type="entry name" value="ABC_transpr_CbiO/EcfA_su"/>
</dbReference>
<feature type="domain" description="ABC transporter" evidence="5">
    <location>
        <begin position="10"/>
        <end position="252"/>
    </location>
</feature>
<dbReference type="AlphaFoldDB" id="A0A1Z4N7R9"/>
<comment type="subcellular location">
    <subcellularLocation>
        <location evidence="1">Cell inner membrane</location>
        <topology evidence="1">Peripheral membrane protein</topology>
    </subcellularLocation>
</comment>
<gene>
    <name evidence="6" type="ORF">NIES37_57760</name>
</gene>
<evidence type="ECO:0000313" key="7">
    <source>
        <dbReference type="Proteomes" id="UP000218785"/>
    </source>
</evidence>
<dbReference type="InterPro" id="IPR003593">
    <property type="entry name" value="AAA+_ATPase"/>
</dbReference>
<dbReference type="PANTHER" id="PTHR42781:SF9">
    <property type="entry name" value="AMINO ACID ABC TRANSPORTER, ATP-BINDING PROTEIN-RELATED"/>
    <property type="match status" value="1"/>
</dbReference>
<dbReference type="PROSITE" id="PS00211">
    <property type="entry name" value="ABC_TRANSPORTER_1"/>
    <property type="match status" value="1"/>
</dbReference>
<sequence length="260" mass="29096">MDNVTPKAALRLEQVNLFTKLKTQISSNHQGYPILQDMGFEVLAGERIAIVGPSGGGKTALLKLINRLIEPTNGKIFLENQEYRQIPILQLRQVVTLVLQESKLLGMTVEQALAYPLVLRGLSKQTIQQRVSHWIEQLRIPSDWLGRTEVQLSAGQRQLVAIARALVIQPKILLLDEPTSALDVGTASHVIENLTQLATTDHITILMVNHQLELAQEFCTRLLHLQQGRLLANQPGSEIDWFNLRTSLMHAEAQASEEWG</sequence>
<reference evidence="6 7" key="1">
    <citation type="submission" date="2017-06" db="EMBL/GenBank/DDBJ databases">
        <title>Genome sequencing of cyanobaciteial culture collection at National Institute for Environmental Studies (NIES).</title>
        <authorList>
            <person name="Hirose Y."/>
            <person name="Shimura Y."/>
            <person name="Fujisawa T."/>
            <person name="Nakamura Y."/>
            <person name="Kawachi M."/>
        </authorList>
    </citation>
    <scope>NUCLEOTIDE SEQUENCE [LARGE SCALE GENOMIC DNA]</scope>
    <source>
        <strain evidence="6 7">NIES-37</strain>
    </source>
</reference>
<dbReference type="EMBL" id="AP018248">
    <property type="protein sequence ID" value="BAZ01770.1"/>
    <property type="molecule type" value="Genomic_DNA"/>
</dbReference>
<evidence type="ECO:0000256" key="1">
    <source>
        <dbReference type="ARBA" id="ARBA00004417"/>
    </source>
</evidence>
<evidence type="ECO:0000256" key="3">
    <source>
        <dbReference type="ARBA" id="ARBA00022741"/>
    </source>
</evidence>
<dbReference type="CDD" id="cd03225">
    <property type="entry name" value="ABC_cobalt_CbiO_domain1"/>
    <property type="match status" value="1"/>
</dbReference>
<keyword evidence="7" id="KW-1185">Reference proteome</keyword>
<dbReference type="KEGG" id="ttq:NIES37_57760"/>
<dbReference type="InterPro" id="IPR003439">
    <property type="entry name" value="ABC_transporter-like_ATP-bd"/>
</dbReference>
<dbReference type="GO" id="GO:0005524">
    <property type="term" value="F:ATP binding"/>
    <property type="evidence" value="ECO:0007669"/>
    <property type="project" value="UniProtKB-KW"/>
</dbReference>
<dbReference type="PROSITE" id="PS50893">
    <property type="entry name" value="ABC_TRANSPORTER_2"/>
    <property type="match status" value="1"/>
</dbReference>
<dbReference type="InterPro" id="IPR050093">
    <property type="entry name" value="ABC_SmlMolc_Importer"/>
</dbReference>
<accession>A0A1Z4N7R9</accession>
<name>A0A1Z4N7R9_9CYAN</name>
<dbReference type="SUPFAM" id="SSF52540">
    <property type="entry name" value="P-loop containing nucleoside triphosphate hydrolases"/>
    <property type="match status" value="1"/>
</dbReference>
<keyword evidence="3" id="KW-0547">Nucleotide-binding</keyword>
<dbReference type="GO" id="GO:0016887">
    <property type="term" value="F:ATP hydrolysis activity"/>
    <property type="evidence" value="ECO:0007669"/>
    <property type="project" value="InterPro"/>
</dbReference>
<evidence type="ECO:0000259" key="5">
    <source>
        <dbReference type="PROSITE" id="PS50893"/>
    </source>
</evidence>
<organism evidence="6 7">
    <name type="scientific">Tolypothrix tenuis PCC 7101</name>
    <dbReference type="NCBI Taxonomy" id="231146"/>
    <lineage>
        <taxon>Bacteria</taxon>
        <taxon>Bacillati</taxon>
        <taxon>Cyanobacteriota</taxon>
        <taxon>Cyanophyceae</taxon>
        <taxon>Nostocales</taxon>
        <taxon>Tolypothrichaceae</taxon>
        <taxon>Tolypothrix</taxon>
    </lineage>
</organism>
<dbReference type="InterPro" id="IPR027417">
    <property type="entry name" value="P-loop_NTPase"/>
</dbReference>
<dbReference type="PANTHER" id="PTHR42781">
    <property type="entry name" value="SPERMIDINE/PUTRESCINE IMPORT ATP-BINDING PROTEIN POTA"/>
    <property type="match status" value="1"/>
</dbReference>
<protein>
    <submittedName>
        <fullName evidence="6">ABC transporter-related protein</fullName>
    </submittedName>
</protein>
<dbReference type="Gene3D" id="3.40.50.300">
    <property type="entry name" value="P-loop containing nucleotide triphosphate hydrolases"/>
    <property type="match status" value="1"/>
</dbReference>
<dbReference type="SMART" id="SM00382">
    <property type="entry name" value="AAA"/>
    <property type="match status" value="1"/>
</dbReference>
<evidence type="ECO:0000256" key="2">
    <source>
        <dbReference type="ARBA" id="ARBA00022448"/>
    </source>
</evidence>
<keyword evidence="2" id="KW-0813">Transport</keyword>
<dbReference type="Proteomes" id="UP000218785">
    <property type="component" value="Chromosome"/>
</dbReference>
<dbReference type="Pfam" id="PF00005">
    <property type="entry name" value="ABC_tran"/>
    <property type="match status" value="1"/>
</dbReference>
<proteinExistence type="predicted"/>
<keyword evidence="4" id="KW-0067">ATP-binding</keyword>
<dbReference type="InterPro" id="IPR017871">
    <property type="entry name" value="ABC_transporter-like_CS"/>
</dbReference>